<evidence type="ECO:0000256" key="2">
    <source>
        <dbReference type="ARBA" id="ARBA00022692"/>
    </source>
</evidence>
<evidence type="ECO:0000256" key="5">
    <source>
        <dbReference type="SAM" id="MobiDB-lite"/>
    </source>
</evidence>
<dbReference type="GO" id="GO:0016020">
    <property type="term" value="C:membrane"/>
    <property type="evidence" value="ECO:0007669"/>
    <property type="project" value="UniProtKB-SubCell"/>
</dbReference>
<evidence type="ECO:0000256" key="6">
    <source>
        <dbReference type="SAM" id="Phobius"/>
    </source>
</evidence>
<keyword evidence="3 6" id="KW-1133">Transmembrane helix</keyword>
<feature type="transmembrane region" description="Helical" evidence="6">
    <location>
        <begin position="89"/>
        <end position="112"/>
    </location>
</feature>
<feature type="transmembrane region" description="Helical" evidence="6">
    <location>
        <begin position="172"/>
        <end position="191"/>
    </location>
</feature>
<feature type="transmembrane region" description="Helical" evidence="6">
    <location>
        <begin position="197"/>
        <end position="216"/>
    </location>
</feature>
<dbReference type="Proteomes" id="UP000515908">
    <property type="component" value="Chromosome 10"/>
</dbReference>
<evidence type="ECO:0000313" key="9">
    <source>
        <dbReference type="Proteomes" id="UP000515908"/>
    </source>
</evidence>
<feature type="transmembrane region" description="Helical" evidence="6">
    <location>
        <begin position="353"/>
        <end position="381"/>
    </location>
</feature>
<feature type="compositionally biased region" description="Acidic residues" evidence="5">
    <location>
        <begin position="241"/>
        <end position="263"/>
    </location>
</feature>
<evidence type="ECO:0000256" key="1">
    <source>
        <dbReference type="ARBA" id="ARBA00004141"/>
    </source>
</evidence>
<feature type="signal peptide" evidence="7">
    <location>
        <begin position="1"/>
        <end position="19"/>
    </location>
</feature>
<dbReference type="VEuPathDB" id="TriTrypDB:ADEAN_000563800"/>
<keyword evidence="2 6" id="KW-0812">Transmembrane</keyword>
<accession>A0A7G2CGP7</accession>
<keyword evidence="9" id="KW-1185">Reference proteome</keyword>
<dbReference type="OrthoDB" id="434519at2759"/>
<feature type="region of interest" description="Disordered" evidence="5">
    <location>
        <begin position="229"/>
        <end position="278"/>
    </location>
</feature>
<reference evidence="8 9" key="1">
    <citation type="submission" date="2020-08" db="EMBL/GenBank/DDBJ databases">
        <authorList>
            <person name="Newling K."/>
            <person name="Davey J."/>
            <person name="Forrester S."/>
        </authorList>
    </citation>
    <scope>NUCLEOTIDE SEQUENCE [LARGE SCALE GENOMIC DNA]</scope>
    <source>
        <strain evidence="9">Crithidia deanei Carvalho (ATCC PRA-265)</strain>
    </source>
</reference>
<feature type="transmembrane region" description="Helical" evidence="6">
    <location>
        <begin position="311"/>
        <end position="332"/>
    </location>
</feature>
<feature type="transmembrane region" description="Helical" evidence="6">
    <location>
        <begin position="420"/>
        <end position="439"/>
    </location>
</feature>
<organism evidence="8 9">
    <name type="scientific">Angomonas deanei</name>
    <dbReference type="NCBI Taxonomy" id="59799"/>
    <lineage>
        <taxon>Eukaryota</taxon>
        <taxon>Discoba</taxon>
        <taxon>Euglenozoa</taxon>
        <taxon>Kinetoplastea</taxon>
        <taxon>Metakinetoplastina</taxon>
        <taxon>Trypanosomatida</taxon>
        <taxon>Trypanosomatidae</taxon>
        <taxon>Strigomonadinae</taxon>
        <taxon>Angomonas</taxon>
    </lineage>
</organism>
<proteinExistence type="predicted"/>
<sequence>MVPLYRTSLLFSLLCLVCAADDNNKQSCAYVTQRTQCGHLACNETTSTCSKCQQDTDCYPSAMYCYQSEKDSDKAGTCQVKSFFSSDNFSFLTVLAMIFACLIGAIGVVAGVGGGGMLVPMFCICLSLPMESAVGLSQSTICGQSTLNMYFAVQQHFQNDQNWKRPLINYQYLSLLLPLGLMGTMIGGQLSKVCPDFLRLLLLFLLLSVVLYRTVIKMKQQYAEDHEANKATEVVVTSQPAEEEENETNDNNNNEDEEEDDNNDNTNNTNEVSAKDDQEQYPKQELGVNFAAFFIVLFFNIIRQYTSCGGFWYWCCLLLPLLILGGIFYYAYTHLQQLTDRQRSFAWNTNNTVKYPLVAVIAGAAASMLGIGGGLVLGFVLYEVGLTPEETSATSGMSTFFIAFSAALQLLVGGKLLVDYGLVFFIVGLCATAVSTFYLKKKIKENGWNFLIVGALAFIVGGSLVVLGAYGIYNAVVTSRLGGSIVAFGRLCPKSITVG</sequence>
<evidence type="ECO:0000256" key="4">
    <source>
        <dbReference type="ARBA" id="ARBA00023136"/>
    </source>
</evidence>
<dbReference type="EMBL" id="LR877154">
    <property type="protein sequence ID" value="CAD2218151.1"/>
    <property type="molecule type" value="Genomic_DNA"/>
</dbReference>
<name>A0A7G2CGP7_9TRYP</name>
<dbReference type="Pfam" id="PF01925">
    <property type="entry name" value="TauE"/>
    <property type="match status" value="1"/>
</dbReference>
<feature type="chain" id="PRO_5028891454" evidence="7">
    <location>
        <begin position="20"/>
        <end position="499"/>
    </location>
</feature>
<dbReference type="PANTHER" id="PTHR14255:SF3">
    <property type="entry name" value="SULFITE EXPORTER TAUE_SAFE FAMILY PROTEIN 5-RELATED"/>
    <property type="match status" value="1"/>
</dbReference>
<dbReference type="GO" id="GO:0016567">
    <property type="term" value="P:protein ubiquitination"/>
    <property type="evidence" value="ECO:0007669"/>
    <property type="project" value="TreeGrafter"/>
</dbReference>
<feature type="transmembrane region" description="Helical" evidence="6">
    <location>
        <begin position="451"/>
        <end position="473"/>
    </location>
</feature>
<evidence type="ECO:0000256" key="3">
    <source>
        <dbReference type="ARBA" id="ARBA00022989"/>
    </source>
</evidence>
<dbReference type="GO" id="GO:0031464">
    <property type="term" value="C:Cul4A-RING E3 ubiquitin ligase complex"/>
    <property type="evidence" value="ECO:0007669"/>
    <property type="project" value="TreeGrafter"/>
</dbReference>
<evidence type="ECO:0000313" key="8">
    <source>
        <dbReference type="EMBL" id="CAD2218151.1"/>
    </source>
</evidence>
<dbReference type="PANTHER" id="PTHR14255">
    <property type="entry name" value="CEREBLON"/>
    <property type="match status" value="1"/>
</dbReference>
<dbReference type="InterPro" id="IPR002781">
    <property type="entry name" value="TM_pro_TauE-like"/>
</dbReference>
<protein>
    <submittedName>
        <fullName evidence="8">Sulfite exporter TauE/SafE, putative</fullName>
    </submittedName>
</protein>
<feature type="transmembrane region" description="Helical" evidence="6">
    <location>
        <begin position="286"/>
        <end position="305"/>
    </location>
</feature>
<evidence type="ECO:0000256" key="7">
    <source>
        <dbReference type="SAM" id="SignalP"/>
    </source>
</evidence>
<keyword evidence="7" id="KW-0732">Signal</keyword>
<keyword evidence="4 6" id="KW-0472">Membrane</keyword>
<dbReference type="AlphaFoldDB" id="A0A7G2CGP7"/>
<comment type="subcellular location">
    <subcellularLocation>
        <location evidence="1">Membrane</location>
        <topology evidence="1">Multi-pass membrane protein</topology>
    </subcellularLocation>
</comment>
<gene>
    <name evidence="8" type="ORF">ADEAN_000563800</name>
</gene>